<sequence>MLRSIVTRNTAFTRGFRTFAPALVQVGQAVPTASVHENSPGNSVNLAAETASGKSIIVGVPGAFSPACSASHAPGYIKLTKEFQAKGVSNIFIVAVNDAFVTKAWSEQLGNDADASHVRFIADASGAFSKEFGSLIDEASKFFGNARTQRYAAIIENGKVKEAFVEPDNFGLEVSKAENVLKAL</sequence>
<dbReference type="EMBL" id="QVQA01000418">
    <property type="protein sequence ID" value="KAF5092383.1"/>
    <property type="molecule type" value="Genomic_DNA"/>
</dbReference>
<dbReference type="Proteomes" id="UP000744676">
    <property type="component" value="Unassembled WGS sequence"/>
</dbReference>
<reference evidence="1 2" key="1">
    <citation type="journal article" date="2020" name="Front. Microbiol.">
        <title>Phenotypic and Genetic Characterization of the Cheese Ripening Yeast Geotrichum candidum.</title>
        <authorList>
            <person name="Perkins V."/>
            <person name="Vignola S."/>
            <person name="Lessard M.H."/>
            <person name="Plante P.L."/>
            <person name="Corbeil J."/>
            <person name="Dugat-Bony E."/>
            <person name="Frenette M."/>
            <person name="Labrie S."/>
        </authorList>
    </citation>
    <scope>NUCLEOTIDE SEQUENCE [LARGE SCALE GENOMIC DNA]</scope>
    <source>
        <strain evidence="1 2">LMA-1147</strain>
    </source>
</reference>
<keyword evidence="2" id="KW-1185">Reference proteome</keyword>
<organism evidence="1 2">
    <name type="scientific">Geotrichum galactomycetum</name>
    <dbReference type="NCBI Taxonomy" id="27317"/>
    <lineage>
        <taxon>Eukaryota</taxon>
        <taxon>Fungi</taxon>
        <taxon>Dikarya</taxon>
        <taxon>Ascomycota</taxon>
        <taxon>Saccharomycotina</taxon>
        <taxon>Dipodascomycetes</taxon>
        <taxon>Dipodascales</taxon>
        <taxon>Dipodascaceae</taxon>
        <taxon>Geotrichum</taxon>
    </lineage>
</organism>
<evidence type="ECO:0000313" key="1">
    <source>
        <dbReference type="EMBL" id="KAF5092383.1"/>
    </source>
</evidence>
<evidence type="ECO:0000313" key="2">
    <source>
        <dbReference type="Proteomes" id="UP000744676"/>
    </source>
</evidence>
<name>A0ACB6UXZ9_9ASCO</name>
<comment type="caution">
    <text evidence="1">The sequence shown here is derived from an EMBL/GenBank/DDBJ whole genome shotgun (WGS) entry which is preliminary data.</text>
</comment>
<protein>
    <submittedName>
        <fullName evidence="1">Uncharacterized protein</fullName>
    </submittedName>
</protein>
<gene>
    <name evidence="1" type="ORF">D0Z00_004611</name>
</gene>
<accession>A0ACB6UXZ9</accession>
<proteinExistence type="predicted"/>